<comment type="pathway">
    <text evidence="1">Carbohydrate metabolism; tricarboxylic acid cycle; fumarate from succinate (bacterial route): step 1/1.</text>
</comment>
<dbReference type="Pfam" id="PF13534">
    <property type="entry name" value="Fer4_17"/>
    <property type="match status" value="1"/>
</dbReference>
<evidence type="ECO:0000256" key="4">
    <source>
        <dbReference type="ARBA" id="ARBA00022131"/>
    </source>
</evidence>
<dbReference type="InterPro" id="IPR017896">
    <property type="entry name" value="4Fe4S_Fe-S-bd"/>
</dbReference>
<dbReference type="SUPFAM" id="SSF46548">
    <property type="entry name" value="alpha-helical ferredoxin"/>
    <property type="match status" value="1"/>
</dbReference>
<organism evidence="16 17">
    <name type="scientific">Variovorax ureilyticus</name>
    <dbReference type="NCBI Taxonomy" id="1836198"/>
    <lineage>
        <taxon>Bacteria</taxon>
        <taxon>Pseudomonadati</taxon>
        <taxon>Pseudomonadota</taxon>
        <taxon>Betaproteobacteria</taxon>
        <taxon>Burkholderiales</taxon>
        <taxon>Comamonadaceae</taxon>
        <taxon>Variovorax</taxon>
    </lineage>
</organism>
<evidence type="ECO:0000313" key="17">
    <source>
        <dbReference type="Proteomes" id="UP001365846"/>
    </source>
</evidence>
<comment type="caution">
    <text evidence="16">The sequence shown here is derived from an EMBL/GenBank/DDBJ whole genome shotgun (WGS) entry which is preliminary data.</text>
</comment>
<dbReference type="InterPro" id="IPR012675">
    <property type="entry name" value="Beta-grasp_dom_sf"/>
</dbReference>
<comment type="similarity">
    <text evidence="2 13">Belongs to the succinate dehydrogenase/fumarate reductase iron-sulfur protein family.</text>
</comment>
<dbReference type="Proteomes" id="UP001365846">
    <property type="component" value="Unassembled WGS sequence"/>
</dbReference>
<comment type="cofactor">
    <cofactor evidence="13">
        <name>[2Fe-2S] cluster</name>
        <dbReference type="ChEBI" id="CHEBI:190135"/>
    </cofactor>
    <text evidence="13">Binds 1 [2Fe-2S] cluster.</text>
</comment>
<comment type="cofactor">
    <cofactor evidence="13">
        <name>[3Fe-4S] cluster</name>
        <dbReference type="ChEBI" id="CHEBI:21137"/>
    </cofactor>
    <text evidence="13">Binds 1 [3Fe-4S] cluster.</text>
</comment>
<evidence type="ECO:0000256" key="10">
    <source>
        <dbReference type="ARBA" id="ARBA00023004"/>
    </source>
</evidence>
<accession>A0ABU8VL41</accession>
<evidence type="ECO:0000256" key="13">
    <source>
        <dbReference type="RuleBase" id="RU361237"/>
    </source>
</evidence>
<evidence type="ECO:0000256" key="3">
    <source>
        <dbReference type="ARBA" id="ARBA00012792"/>
    </source>
</evidence>
<dbReference type="SUPFAM" id="SSF54292">
    <property type="entry name" value="2Fe-2S ferredoxin-like"/>
    <property type="match status" value="1"/>
</dbReference>
<dbReference type="PROSITE" id="PS51085">
    <property type="entry name" value="2FE2S_FER_2"/>
    <property type="match status" value="1"/>
</dbReference>
<dbReference type="NCBIfam" id="NF004616">
    <property type="entry name" value="PRK05950.1"/>
    <property type="match status" value="1"/>
</dbReference>
<dbReference type="EC" id="1.3.5.1" evidence="3 13"/>
<proteinExistence type="inferred from homology"/>
<evidence type="ECO:0000259" key="14">
    <source>
        <dbReference type="PROSITE" id="PS51085"/>
    </source>
</evidence>
<dbReference type="InterPro" id="IPR036010">
    <property type="entry name" value="2Fe-2S_ferredoxin-like_sf"/>
</dbReference>
<dbReference type="PANTHER" id="PTHR11921">
    <property type="entry name" value="SUCCINATE DEHYDROGENASE IRON-SULFUR PROTEIN"/>
    <property type="match status" value="1"/>
</dbReference>
<evidence type="ECO:0000256" key="8">
    <source>
        <dbReference type="ARBA" id="ARBA00022723"/>
    </source>
</evidence>
<keyword evidence="8 13" id="KW-0479">Metal-binding</keyword>
<dbReference type="PANTHER" id="PTHR11921:SF29">
    <property type="entry name" value="SUCCINATE DEHYDROGENASE [UBIQUINONE] IRON-SULFUR SUBUNIT, MITOCHONDRIAL"/>
    <property type="match status" value="1"/>
</dbReference>
<keyword evidence="6" id="KW-0816">Tricarboxylic acid cycle</keyword>
<dbReference type="GO" id="GO:0008177">
    <property type="term" value="F:succinate dehydrogenase (quinone) activity"/>
    <property type="evidence" value="ECO:0007669"/>
    <property type="project" value="UniProtKB-EC"/>
</dbReference>
<evidence type="ECO:0000256" key="1">
    <source>
        <dbReference type="ARBA" id="ARBA00004894"/>
    </source>
</evidence>
<keyword evidence="5 13" id="KW-0004">4Fe-4S</keyword>
<evidence type="ECO:0000313" key="16">
    <source>
        <dbReference type="EMBL" id="MEJ8814373.1"/>
    </source>
</evidence>
<gene>
    <name evidence="16" type="ORF">WKW77_25060</name>
</gene>
<keyword evidence="17" id="KW-1185">Reference proteome</keyword>
<dbReference type="RefSeq" id="WP_340359603.1">
    <property type="nucleotide sequence ID" value="NZ_JBBKZU010000012.1"/>
</dbReference>
<dbReference type="Gene3D" id="3.10.20.30">
    <property type="match status" value="1"/>
</dbReference>
<dbReference type="InterPro" id="IPR001041">
    <property type="entry name" value="2Fe-2S_ferredoxin-type"/>
</dbReference>
<evidence type="ECO:0000256" key="7">
    <source>
        <dbReference type="ARBA" id="ARBA00022714"/>
    </source>
</evidence>
<keyword evidence="9 16" id="KW-0560">Oxidoreductase</keyword>
<evidence type="ECO:0000256" key="2">
    <source>
        <dbReference type="ARBA" id="ARBA00009433"/>
    </source>
</evidence>
<dbReference type="InterPro" id="IPR004489">
    <property type="entry name" value="Succ_DH/fum_Rdtase_Fe-S"/>
</dbReference>
<dbReference type="InterPro" id="IPR009051">
    <property type="entry name" value="Helical_ferredxn"/>
</dbReference>
<dbReference type="InterPro" id="IPR050573">
    <property type="entry name" value="SDH/FRD_Iron-Sulfur"/>
</dbReference>
<evidence type="ECO:0000256" key="5">
    <source>
        <dbReference type="ARBA" id="ARBA00022485"/>
    </source>
</evidence>
<evidence type="ECO:0000256" key="11">
    <source>
        <dbReference type="ARBA" id="ARBA00023014"/>
    </source>
</evidence>
<comment type="catalytic activity">
    <reaction evidence="13">
        <text>a quinone + succinate = fumarate + a quinol</text>
        <dbReference type="Rhea" id="RHEA:40523"/>
        <dbReference type="ChEBI" id="CHEBI:24646"/>
        <dbReference type="ChEBI" id="CHEBI:29806"/>
        <dbReference type="ChEBI" id="CHEBI:30031"/>
        <dbReference type="ChEBI" id="CHEBI:132124"/>
        <dbReference type="EC" id="1.3.5.1"/>
    </reaction>
</comment>
<dbReference type="InterPro" id="IPR025192">
    <property type="entry name" value="Succ_DH/fum_Rdtase_N"/>
</dbReference>
<dbReference type="PROSITE" id="PS51379">
    <property type="entry name" value="4FE4S_FER_2"/>
    <property type="match status" value="1"/>
</dbReference>
<dbReference type="EMBL" id="JBBKZU010000012">
    <property type="protein sequence ID" value="MEJ8814373.1"/>
    <property type="molecule type" value="Genomic_DNA"/>
</dbReference>
<feature type="domain" description="4Fe-4S ferredoxin-type" evidence="15">
    <location>
        <begin position="132"/>
        <end position="162"/>
    </location>
</feature>
<evidence type="ECO:0000256" key="12">
    <source>
        <dbReference type="ARBA" id="ARBA00023291"/>
    </source>
</evidence>
<keyword evidence="11 13" id="KW-0411">Iron-sulfur</keyword>
<dbReference type="InterPro" id="IPR017900">
    <property type="entry name" value="4Fe4S_Fe_S_CS"/>
</dbReference>
<comment type="cofactor">
    <cofactor evidence="13">
        <name>[4Fe-4S] cluster</name>
        <dbReference type="ChEBI" id="CHEBI:49883"/>
    </cofactor>
    <text evidence="13">Binds 1 [4Fe-4S] cluster.</text>
</comment>
<sequence>MKLSVSRYNPEVDSKPYMQDYEIEPAPEDHMLLDVILRLKKADNTLTLRKSCREGVCGSDAMNINGRNGLACITRVHGLKEPVVLRPLPGLPIIRDLVVDMTNFFRQYHSISPFLVNDDAPPEKERLQSPAERDSLNGSYECILCGCCSSQCPSYWWNPDKFVGPAGLLQAYRFIMDSRDHATTARLENLKGPYRLFRCRTIMNCAEVCPKGLEPSHAIEKIRLKMLNVTGHGGGLEVHEPGSGLDKNS</sequence>
<keyword evidence="10 13" id="KW-0408">Iron</keyword>
<evidence type="ECO:0000256" key="9">
    <source>
        <dbReference type="ARBA" id="ARBA00023002"/>
    </source>
</evidence>
<evidence type="ECO:0000256" key="6">
    <source>
        <dbReference type="ARBA" id="ARBA00022532"/>
    </source>
</evidence>
<name>A0ABU8VL41_9BURK</name>
<evidence type="ECO:0000259" key="15">
    <source>
        <dbReference type="PROSITE" id="PS51379"/>
    </source>
</evidence>
<dbReference type="Gene3D" id="1.10.1060.10">
    <property type="entry name" value="Alpha-helical ferredoxin"/>
    <property type="match status" value="1"/>
</dbReference>
<protein>
    <recommendedName>
        <fullName evidence="4 13">Succinate dehydrogenase iron-sulfur subunit</fullName>
        <ecNumber evidence="3 13">1.3.5.1</ecNumber>
    </recommendedName>
</protein>
<feature type="domain" description="2Fe-2S ferredoxin-type" evidence="14">
    <location>
        <begin position="1"/>
        <end position="91"/>
    </location>
</feature>
<dbReference type="PROSITE" id="PS00198">
    <property type="entry name" value="4FE4S_FER_1"/>
    <property type="match status" value="1"/>
</dbReference>
<keyword evidence="7 13" id="KW-0001">2Fe-2S</keyword>
<dbReference type="Pfam" id="PF13085">
    <property type="entry name" value="Fer2_3"/>
    <property type="match status" value="1"/>
</dbReference>
<dbReference type="NCBIfam" id="TIGR00384">
    <property type="entry name" value="dhsB"/>
    <property type="match status" value="1"/>
</dbReference>
<keyword evidence="12 13" id="KW-0003">3Fe-4S</keyword>
<reference evidence="16 17" key="1">
    <citation type="submission" date="2024-03" db="EMBL/GenBank/DDBJ databases">
        <title>Novel species of the genus Variovorax.</title>
        <authorList>
            <person name="Liu Q."/>
            <person name="Xin Y.-H."/>
        </authorList>
    </citation>
    <scope>NUCLEOTIDE SEQUENCE [LARGE SCALE GENOMIC DNA]</scope>
    <source>
        <strain evidence="16 17">KACC 18899</strain>
    </source>
</reference>